<feature type="transmembrane region" description="Helical" evidence="1">
    <location>
        <begin position="370"/>
        <end position="390"/>
    </location>
</feature>
<keyword evidence="1" id="KW-1133">Transmembrane helix</keyword>
<dbReference type="Gene3D" id="1.20.1070.10">
    <property type="entry name" value="Rhodopsin 7-helix transmembrane proteins"/>
    <property type="match status" value="1"/>
</dbReference>
<evidence type="ECO:0000313" key="2">
    <source>
        <dbReference type="EMBL" id="RUS80076.1"/>
    </source>
</evidence>
<dbReference type="SUPFAM" id="SSF81321">
    <property type="entry name" value="Family A G protein-coupled receptor-like"/>
    <property type="match status" value="1"/>
</dbReference>
<keyword evidence="1" id="KW-0812">Transmembrane</keyword>
<name>A0A433TET5_ELYCH</name>
<reference evidence="2 3" key="1">
    <citation type="submission" date="2019-01" db="EMBL/GenBank/DDBJ databases">
        <title>A draft genome assembly of the solar-powered sea slug Elysia chlorotica.</title>
        <authorList>
            <person name="Cai H."/>
            <person name="Li Q."/>
            <person name="Fang X."/>
            <person name="Li J."/>
            <person name="Curtis N.E."/>
            <person name="Altenburger A."/>
            <person name="Shibata T."/>
            <person name="Feng M."/>
            <person name="Maeda T."/>
            <person name="Schwartz J.A."/>
            <person name="Shigenobu S."/>
            <person name="Lundholm N."/>
            <person name="Nishiyama T."/>
            <person name="Yang H."/>
            <person name="Hasebe M."/>
            <person name="Li S."/>
            <person name="Pierce S.K."/>
            <person name="Wang J."/>
        </authorList>
    </citation>
    <scope>NUCLEOTIDE SEQUENCE [LARGE SCALE GENOMIC DNA]</scope>
    <source>
        <strain evidence="2">EC2010</strain>
        <tissue evidence="2">Whole organism of an adult</tissue>
    </source>
</reference>
<comment type="caution">
    <text evidence="2">The sequence shown here is derived from an EMBL/GenBank/DDBJ whole genome shotgun (WGS) entry which is preliminary data.</text>
</comment>
<accession>A0A433TET5</accession>
<keyword evidence="3" id="KW-1185">Reference proteome</keyword>
<dbReference type="EMBL" id="RQTK01000412">
    <property type="protein sequence ID" value="RUS80076.1"/>
    <property type="molecule type" value="Genomic_DNA"/>
</dbReference>
<proteinExistence type="predicted"/>
<feature type="transmembrane region" description="Helical" evidence="1">
    <location>
        <begin position="330"/>
        <end position="350"/>
    </location>
</feature>
<protein>
    <recommendedName>
        <fullName evidence="4">G-protein coupled receptors family 1 profile domain-containing protein</fullName>
    </recommendedName>
</protein>
<sequence>MQSCYDTDGEAHELLPCSENTCLMDAASRLLDAVCSSHGDIQIGNIVKHKTNAKESLHGNKERIRRLRSLPSHSLKNLTSLRQLKIRDQRKCSSENLDNIFSKTAFSVESSKTGTPHITYPNLSLKLENGAAFGVDVINPCNANGNLCVEEEIINDERVSFISDSYACGMSDRRSKTLGSVRYDRMSKSQSQYEFSASGTGSDCSLRSLLSTPSIQNPSLGAKLLSPRPQSKLGRMVLSKNLRRIKSNPLFLQASMDNASHSRPVCELGLTMNYEPPTGRNRSQSDPPARLYNLRDSQSQLFSPLSKGKSKSSQSLAMQRVKKAFRATRATVIACAITTAFVLSYLPHLSLTLLRSVWIEFEHQLDGASLVLYNIFIRSYFVNTAINIFVYGTMNREFRDEASKIWTQIKSSCSRRK</sequence>
<dbReference type="Proteomes" id="UP000271974">
    <property type="component" value="Unassembled WGS sequence"/>
</dbReference>
<evidence type="ECO:0008006" key="4">
    <source>
        <dbReference type="Google" id="ProtNLM"/>
    </source>
</evidence>
<dbReference type="CDD" id="cd00637">
    <property type="entry name" value="7tm_classA_rhodopsin-like"/>
    <property type="match status" value="1"/>
</dbReference>
<organism evidence="2 3">
    <name type="scientific">Elysia chlorotica</name>
    <name type="common">Eastern emerald elysia</name>
    <name type="synonym">Sea slug</name>
    <dbReference type="NCBI Taxonomy" id="188477"/>
    <lineage>
        <taxon>Eukaryota</taxon>
        <taxon>Metazoa</taxon>
        <taxon>Spiralia</taxon>
        <taxon>Lophotrochozoa</taxon>
        <taxon>Mollusca</taxon>
        <taxon>Gastropoda</taxon>
        <taxon>Heterobranchia</taxon>
        <taxon>Euthyneura</taxon>
        <taxon>Panpulmonata</taxon>
        <taxon>Sacoglossa</taxon>
        <taxon>Placobranchoidea</taxon>
        <taxon>Plakobranchidae</taxon>
        <taxon>Elysia</taxon>
    </lineage>
</organism>
<evidence type="ECO:0000313" key="3">
    <source>
        <dbReference type="Proteomes" id="UP000271974"/>
    </source>
</evidence>
<keyword evidence="1" id="KW-0472">Membrane</keyword>
<dbReference type="STRING" id="188477.A0A433TET5"/>
<dbReference type="AlphaFoldDB" id="A0A433TET5"/>
<evidence type="ECO:0000256" key="1">
    <source>
        <dbReference type="SAM" id="Phobius"/>
    </source>
</evidence>
<gene>
    <name evidence="2" type="ORF">EGW08_012154</name>
</gene>